<dbReference type="Gene3D" id="3.30.2310.20">
    <property type="entry name" value="RelE-like"/>
    <property type="match status" value="1"/>
</dbReference>
<name>A0A3B9IS56_9PROT</name>
<sequence>MKLRLLPQAAADLEGIALYVADHNPRAAFALVEAIESRFRQILIYPLSGRRRDDLGPR</sequence>
<evidence type="ECO:0000256" key="1">
    <source>
        <dbReference type="ARBA" id="ARBA00022649"/>
    </source>
</evidence>
<dbReference type="InterPro" id="IPR035093">
    <property type="entry name" value="RelE/ParE_toxin_dom_sf"/>
</dbReference>
<dbReference type="Pfam" id="PF05016">
    <property type="entry name" value="ParE_toxin"/>
    <property type="match status" value="1"/>
</dbReference>
<dbReference type="InterPro" id="IPR007712">
    <property type="entry name" value="RelE/ParE_toxin"/>
</dbReference>
<dbReference type="Proteomes" id="UP000257706">
    <property type="component" value="Unassembled WGS sequence"/>
</dbReference>
<organism evidence="2 3">
    <name type="scientific">Tistrella mobilis</name>
    <dbReference type="NCBI Taxonomy" id="171437"/>
    <lineage>
        <taxon>Bacteria</taxon>
        <taxon>Pseudomonadati</taxon>
        <taxon>Pseudomonadota</taxon>
        <taxon>Alphaproteobacteria</taxon>
        <taxon>Geminicoccales</taxon>
        <taxon>Geminicoccaceae</taxon>
        <taxon>Tistrella</taxon>
    </lineage>
</organism>
<proteinExistence type="predicted"/>
<dbReference type="AlphaFoldDB" id="A0A3B9IS56"/>
<dbReference type="EMBL" id="DMAI01000355">
    <property type="protein sequence ID" value="HAE50049.1"/>
    <property type="molecule type" value="Genomic_DNA"/>
</dbReference>
<evidence type="ECO:0000313" key="3">
    <source>
        <dbReference type="Proteomes" id="UP000257706"/>
    </source>
</evidence>
<evidence type="ECO:0000313" key="2">
    <source>
        <dbReference type="EMBL" id="HAE50049.1"/>
    </source>
</evidence>
<reference evidence="2 3" key="1">
    <citation type="journal article" date="2018" name="Nat. Biotechnol.">
        <title>A standardized bacterial taxonomy based on genome phylogeny substantially revises the tree of life.</title>
        <authorList>
            <person name="Parks D.H."/>
            <person name="Chuvochina M."/>
            <person name="Waite D.W."/>
            <person name="Rinke C."/>
            <person name="Skarshewski A."/>
            <person name="Chaumeil P.A."/>
            <person name="Hugenholtz P."/>
        </authorList>
    </citation>
    <scope>NUCLEOTIDE SEQUENCE [LARGE SCALE GENOMIC DNA]</scope>
    <source>
        <strain evidence="2">UBA8739</strain>
    </source>
</reference>
<accession>A0A3B9IS56</accession>
<protein>
    <recommendedName>
        <fullName evidence="4">Type II toxin-antitoxin system RelE/ParE family toxin</fullName>
    </recommendedName>
</protein>
<keyword evidence="1" id="KW-1277">Toxin-antitoxin system</keyword>
<evidence type="ECO:0008006" key="4">
    <source>
        <dbReference type="Google" id="ProtNLM"/>
    </source>
</evidence>
<comment type="caution">
    <text evidence="2">The sequence shown here is derived from an EMBL/GenBank/DDBJ whole genome shotgun (WGS) entry which is preliminary data.</text>
</comment>
<gene>
    <name evidence="2" type="ORF">DCK97_21775</name>
</gene>